<evidence type="ECO:0000256" key="2">
    <source>
        <dbReference type="SAM" id="Coils"/>
    </source>
</evidence>
<dbReference type="InterPro" id="IPR038078">
    <property type="entry name" value="PhoU-like_sf"/>
</dbReference>
<dbReference type="AlphaFoldDB" id="A0A1A9ETZ6"/>
<keyword evidence="2" id="KW-0175">Coiled coil</keyword>
<evidence type="ECO:0000256" key="1">
    <source>
        <dbReference type="ARBA" id="ARBA00008591"/>
    </source>
</evidence>
<dbReference type="STRING" id="1821621.A8C75_01205"/>
<dbReference type="InterPro" id="IPR018445">
    <property type="entry name" value="Put_Phosphate_transp_reg"/>
</dbReference>
<evidence type="ECO:0000313" key="3">
    <source>
        <dbReference type="EMBL" id="ANG61210.1"/>
    </source>
</evidence>
<dbReference type="Pfam" id="PF01865">
    <property type="entry name" value="PhoU_div"/>
    <property type="match status" value="1"/>
</dbReference>
<dbReference type="PANTHER" id="PTHR36536">
    <property type="entry name" value="UPF0111 PROTEIN HI_1603"/>
    <property type="match status" value="1"/>
</dbReference>
<organism evidence="3 4">
    <name type="scientific">Marinobacterium aestuarii</name>
    <dbReference type="NCBI Taxonomy" id="1821621"/>
    <lineage>
        <taxon>Bacteria</taxon>
        <taxon>Pseudomonadati</taxon>
        <taxon>Pseudomonadota</taxon>
        <taxon>Gammaproteobacteria</taxon>
        <taxon>Oceanospirillales</taxon>
        <taxon>Oceanospirillaceae</taxon>
        <taxon>Marinobacterium</taxon>
    </lineage>
</organism>
<dbReference type="Gene3D" id="1.20.58.220">
    <property type="entry name" value="Phosphate transport system protein phou homolog 2, domain 2"/>
    <property type="match status" value="1"/>
</dbReference>
<evidence type="ECO:0000313" key="4">
    <source>
        <dbReference type="Proteomes" id="UP000078070"/>
    </source>
</evidence>
<dbReference type="InterPro" id="IPR002727">
    <property type="entry name" value="DUF47"/>
</dbReference>
<dbReference type="SUPFAM" id="SSF109755">
    <property type="entry name" value="PhoU-like"/>
    <property type="match status" value="1"/>
</dbReference>
<reference evidence="4" key="1">
    <citation type="submission" date="2016-05" db="EMBL/GenBank/DDBJ databases">
        <authorList>
            <person name="Baek K."/>
            <person name="Yang S.-J."/>
        </authorList>
    </citation>
    <scope>NUCLEOTIDE SEQUENCE [LARGE SCALE GENOMIC DNA]</scope>
    <source>
        <strain evidence="4">ST58-10</strain>
    </source>
</reference>
<dbReference type="OrthoDB" id="9780540at2"/>
<dbReference type="RefSeq" id="WP_067376944.1">
    <property type="nucleotide sequence ID" value="NZ_CP015839.1"/>
</dbReference>
<dbReference type="PANTHER" id="PTHR36536:SF3">
    <property type="entry name" value="UPF0111 PROTEIN HI_1603"/>
    <property type="match status" value="1"/>
</dbReference>
<dbReference type="KEGG" id="mars:A8C75_01205"/>
<accession>A0A1A9ETZ6</accession>
<dbReference type="NCBIfam" id="TIGR00153">
    <property type="entry name" value="TIGR00153 family protein"/>
    <property type="match status" value="1"/>
</dbReference>
<comment type="similarity">
    <text evidence="1">Belongs to the UPF0111 family.</text>
</comment>
<protein>
    <submittedName>
        <fullName evidence="3">TIGR00153 family protein</fullName>
    </submittedName>
</protein>
<feature type="coiled-coil region" evidence="2">
    <location>
        <begin position="159"/>
        <end position="186"/>
    </location>
</feature>
<sequence>MVTNNPILQMFARSPFKPMQEHIAKAQSCALQLIPFFDAVMADDWETAAAVQQRITVLEHEADAMKKEVRTHLPNSIFLPVPRADLLELLRMQDKIANRAKDISGLMLGRKMAIPAAIQPQMSQFVRSALQTSAQALTALQELDELISSGFGGHEVKSVEGMINSIDDLEHDADDLEREIRSALFAVEKEMPPIDAMFLYKVINWIGDLADRAQQVGSRLQLLLAR</sequence>
<keyword evidence="4" id="KW-1185">Reference proteome</keyword>
<name>A0A1A9ETZ6_9GAMM</name>
<proteinExistence type="inferred from homology"/>
<reference evidence="3 4" key="2">
    <citation type="journal article" date="2018" name="Int. J. Syst. Evol. Microbiol.">
        <title>Marinobacterium aestuarii sp. nov., a benzene-degrading marine bacterium isolated from estuary sediment.</title>
        <authorList>
            <person name="Bae S.S."/>
            <person name="Jung J."/>
            <person name="Chung D."/>
            <person name="Baek K."/>
        </authorList>
    </citation>
    <scope>NUCLEOTIDE SEQUENCE [LARGE SCALE GENOMIC DNA]</scope>
    <source>
        <strain evidence="3 4">ST58-10</strain>
    </source>
</reference>
<dbReference type="EMBL" id="CP015839">
    <property type="protein sequence ID" value="ANG61210.1"/>
    <property type="molecule type" value="Genomic_DNA"/>
</dbReference>
<gene>
    <name evidence="3" type="ORF">A8C75_01205</name>
</gene>
<dbReference type="Proteomes" id="UP000078070">
    <property type="component" value="Chromosome"/>
</dbReference>